<dbReference type="InterPro" id="IPR036526">
    <property type="entry name" value="C-N_Hydrolase_sf"/>
</dbReference>
<dbReference type="OrthoDB" id="9811121at2"/>
<organism evidence="7 8">
    <name type="scientific">Pseudohalioglobus lutimaris</name>
    <dbReference type="NCBI Taxonomy" id="1737061"/>
    <lineage>
        <taxon>Bacteria</taxon>
        <taxon>Pseudomonadati</taxon>
        <taxon>Pseudomonadota</taxon>
        <taxon>Gammaproteobacteria</taxon>
        <taxon>Cellvibrionales</taxon>
        <taxon>Halieaceae</taxon>
        <taxon>Pseudohalioglobus</taxon>
    </lineage>
</organism>
<protein>
    <recommendedName>
        <fullName evidence="5">Omega-amidase YafV</fullName>
        <ecNumber evidence="3">3.5.1.3</ecNumber>
    </recommendedName>
</protein>
<dbReference type="CDD" id="cd07575">
    <property type="entry name" value="Xc-1258_like"/>
    <property type="match status" value="1"/>
</dbReference>
<dbReference type="RefSeq" id="WP_075998652.1">
    <property type="nucleotide sequence ID" value="NZ_PKUS01000004.1"/>
</dbReference>
<evidence type="ECO:0000313" key="8">
    <source>
        <dbReference type="Proteomes" id="UP000235005"/>
    </source>
</evidence>
<reference evidence="7 8" key="1">
    <citation type="submission" date="2018-01" db="EMBL/GenBank/DDBJ databases">
        <title>The draft genome sequence of Halioglobus lutimaris HF004.</title>
        <authorList>
            <person name="Du Z.-J."/>
            <person name="Shi M.-J."/>
        </authorList>
    </citation>
    <scope>NUCLEOTIDE SEQUENCE [LARGE SCALE GENOMIC DNA]</scope>
    <source>
        <strain evidence="7 8">HF004</strain>
    </source>
</reference>
<keyword evidence="8" id="KW-1185">Reference proteome</keyword>
<evidence type="ECO:0000256" key="3">
    <source>
        <dbReference type="ARBA" id="ARBA00039118"/>
    </source>
</evidence>
<dbReference type="PANTHER" id="PTHR47799:SF1">
    <property type="entry name" value="OMEGA-AMIDASE YAFV"/>
    <property type="match status" value="1"/>
</dbReference>
<name>A0A2N5X5N1_9GAMM</name>
<dbReference type="Pfam" id="PF00795">
    <property type="entry name" value="CN_hydrolase"/>
    <property type="match status" value="1"/>
</dbReference>
<dbReference type="AlphaFoldDB" id="A0A2N5X5N1"/>
<comment type="caution">
    <text evidence="7">The sequence shown here is derived from an EMBL/GenBank/DDBJ whole genome shotgun (WGS) entry which is preliminary data.</text>
</comment>
<dbReference type="InterPro" id="IPR052737">
    <property type="entry name" value="Omega-amidase_YafV"/>
</dbReference>
<evidence type="ECO:0000313" key="7">
    <source>
        <dbReference type="EMBL" id="PLW69804.1"/>
    </source>
</evidence>
<comment type="similarity">
    <text evidence="1">Belongs to the carbon-nitrogen hydrolase superfamily. NIT1/NIT2 family.</text>
</comment>
<dbReference type="GO" id="GO:0106008">
    <property type="term" value="F:2-oxoglutaramate amidase activity"/>
    <property type="evidence" value="ECO:0007669"/>
    <property type="project" value="TreeGrafter"/>
</dbReference>
<dbReference type="FunFam" id="3.60.110.10:FF:000004">
    <property type="entry name" value="Carbon-nitrogen hydrolase"/>
    <property type="match status" value="1"/>
</dbReference>
<dbReference type="EMBL" id="PKUS01000004">
    <property type="protein sequence ID" value="PLW69804.1"/>
    <property type="molecule type" value="Genomic_DNA"/>
</dbReference>
<dbReference type="GO" id="GO:0050152">
    <property type="term" value="F:omega-amidase activity"/>
    <property type="evidence" value="ECO:0007669"/>
    <property type="project" value="UniProtKB-EC"/>
</dbReference>
<comment type="catalytic activity">
    <reaction evidence="4">
        <text>a monoamide of a dicarboxylate + H2O = a dicarboxylate + NH4(+)</text>
        <dbReference type="Rhea" id="RHEA:11716"/>
        <dbReference type="ChEBI" id="CHEBI:15377"/>
        <dbReference type="ChEBI" id="CHEBI:28938"/>
        <dbReference type="ChEBI" id="CHEBI:28965"/>
        <dbReference type="ChEBI" id="CHEBI:77450"/>
        <dbReference type="EC" id="3.5.1.3"/>
    </reaction>
</comment>
<dbReference type="Proteomes" id="UP000235005">
    <property type="component" value="Unassembled WGS sequence"/>
</dbReference>
<keyword evidence="2 7" id="KW-0378">Hydrolase</keyword>
<feature type="domain" description="CN hydrolase" evidence="6">
    <location>
        <begin position="4"/>
        <end position="238"/>
    </location>
</feature>
<gene>
    <name evidence="7" type="ORF">C0039_05930</name>
</gene>
<dbReference type="InterPro" id="IPR003010">
    <property type="entry name" value="C-N_Hydrolase"/>
</dbReference>
<proteinExistence type="inferred from homology"/>
<evidence type="ECO:0000256" key="4">
    <source>
        <dbReference type="ARBA" id="ARBA00052904"/>
    </source>
</evidence>
<evidence type="ECO:0000256" key="5">
    <source>
        <dbReference type="ARBA" id="ARBA00072139"/>
    </source>
</evidence>
<dbReference type="PROSITE" id="PS01227">
    <property type="entry name" value="UPF0012"/>
    <property type="match status" value="1"/>
</dbReference>
<accession>A0A2N5X5N1</accession>
<dbReference type="PROSITE" id="PS50263">
    <property type="entry name" value="CN_HYDROLASE"/>
    <property type="match status" value="1"/>
</dbReference>
<dbReference type="InterPro" id="IPR001110">
    <property type="entry name" value="UPF0012_CS"/>
</dbReference>
<dbReference type="EC" id="3.5.1.3" evidence="3"/>
<evidence type="ECO:0000259" key="6">
    <source>
        <dbReference type="PROSITE" id="PS50263"/>
    </source>
</evidence>
<dbReference type="NCBIfam" id="NF007757">
    <property type="entry name" value="PRK10438.1"/>
    <property type="match status" value="1"/>
</dbReference>
<dbReference type="PANTHER" id="PTHR47799">
    <property type="entry name" value="OMEGA-AMIDASE YAFV"/>
    <property type="match status" value="1"/>
</dbReference>
<evidence type="ECO:0000256" key="2">
    <source>
        <dbReference type="ARBA" id="ARBA00022801"/>
    </source>
</evidence>
<sequence>MQNLSTSLVQFEPSWEKPADNRAQIGTELEKLPSETDLVVLPEMFTTGFSMNALANAEHPGGETEQWLLQQAARLDCAITGSIAVLKDEGVVVNRMLFATPQACHYYDKRHLFRMAGEHKRYQSGDQRIVVQWRGWRILLQVCYDLRFPVFSRNRNDYDLALYVANWPAARRTHWRQLLIARAIENLAFVVGVNRIGKDANSLDYSGDSMAVAADGELLADLQNTAATHNVLLSAESLRAYREGFPADRDADSFHLD</sequence>
<dbReference type="Gene3D" id="3.60.110.10">
    <property type="entry name" value="Carbon-nitrogen hydrolase"/>
    <property type="match status" value="1"/>
</dbReference>
<evidence type="ECO:0000256" key="1">
    <source>
        <dbReference type="ARBA" id="ARBA00010613"/>
    </source>
</evidence>
<dbReference type="SUPFAM" id="SSF56317">
    <property type="entry name" value="Carbon-nitrogen hydrolase"/>
    <property type="match status" value="1"/>
</dbReference>